<dbReference type="SUPFAM" id="SSF47413">
    <property type="entry name" value="lambda repressor-like DNA-binding domains"/>
    <property type="match status" value="1"/>
</dbReference>
<dbReference type="SMART" id="SM00530">
    <property type="entry name" value="HTH_XRE"/>
    <property type="match status" value="1"/>
</dbReference>
<dbReference type="Pfam" id="PF17765">
    <property type="entry name" value="MLTR_LBD"/>
    <property type="match status" value="1"/>
</dbReference>
<dbReference type="InterPro" id="IPR041413">
    <property type="entry name" value="MLTR_LBD"/>
</dbReference>
<feature type="compositionally biased region" description="Low complexity" evidence="1">
    <location>
        <begin position="281"/>
        <end position="298"/>
    </location>
</feature>
<evidence type="ECO:0000313" key="4">
    <source>
        <dbReference type="Proteomes" id="UP001206206"/>
    </source>
</evidence>
<feature type="domain" description="HTH cro/C1-type" evidence="2">
    <location>
        <begin position="36"/>
        <end position="83"/>
    </location>
</feature>
<proteinExistence type="predicted"/>
<dbReference type="PANTHER" id="PTHR35010:SF2">
    <property type="entry name" value="BLL4672 PROTEIN"/>
    <property type="match status" value="1"/>
</dbReference>
<feature type="region of interest" description="Disordered" evidence="1">
    <location>
        <begin position="279"/>
        <end position="298"/>
    </location>
</feature>
<dbReference type="Proteomes" id="UP001206206">
    <property type="component" value="Unassembled WGS sequence"/>
</dbReference>
<dbReference type="PANTHER" id="PTHR35010">
    <property type="entry name" value="BLL4672 PROTEIN-RELATED"/>
    <property type="match status" value="1"/>
</dbReference>
<sequence>MDHHAELSEFLRSRRARLTPPEAGVPTDGGPRRVPGLRREELARLAGVSTDYYTRLEQGRTPNCSDAVLDAVARALRLSDTERVYLFELARPKRTRRRPVVRPQRVRPGVHRMLETLDGHAPAFVLGRQLDVLAANRLARALITDFDALPQRQRNMARHMFLDESARELYVDWEACAAETVGALRLLAARHPDDPRLTDLVGELSIKSPQFRTWWADHNVRERTHGSKRYHHPVVGDLTVAYESMTFPGDPDQTMFVYTVEPGSPSETALRLLANWTAGNAPQAAPSTASATQGDTPR</sequence>
<evidence type="ECO:0000313" key="3">
    <source>
        <dbReference type="EMBL" id="MCQ4044936.1"/>
    </source>
</evidence>
<accession>A0ABT1PHT9</accession>
<evidence type="ECO:0000256" key="1">
    <source>
        <dbReference type="SAM" id="MobiDB-lite"/>
    </source>
</evidence>
<dbReference type="Pfam" id="PF13560">
    <property type="entry name" value="HTH_31"/>
    <property type="match status" value="1"/>
</dbReference>
<gene>
    <name evidence="3" type="ORF">NON19_23610</name>
</gene>
<dbReference type="InterPro" id="IPR010982">
    <property type="entry name" value="Lambda_DNA-bd_dom_sf"/>
</dbReference>
<organism evidence="3 4">
    <name type="scientific">Streptantibioticus rubrisoli</name>
    <dbReference type="NCBI Taxonomy" id="1387313"/>
    <lineage>
        <taxon>Bacteria</taxon>
        <taxon>Bacillati</taxon>
        <taxon>Actinomycetota</taxon>
        <taxon>Actinomycetes</taxon>
        <taxon>Kitasatosporales</taxon>
        <taxon>Streptomycetaceae</taxon>
        <taxon>Streptantibioticus</taxon>
    </lineage>
</organism>
<dbReference type="Gene3D" id="3.30.450.180">
    <property type="match status" value="1"/>
</dbReference>
<dbReference type="PROSITE" id="PS50943">
    <property type="entry name" value="HTH_CROC1"/>
    <property type="match status" value="1"/>
</dbReference>
<dbReference type="InterPro" id="IPR001387">
    <property type="entry name" value="Cro/C1-type_HTH"/>
</dbReference>
<reference evidence="3 4" key="1">
    <citation type="submission" date="2022-06" db="EMBL/GenBank/DDBJ databases">
        <title>Draft genome sequence of type strain Streptomyces rubrisoli DSM 42083.</title>
        <authorList>
            <person name="Duangmal K."/>
            <person name="Klaysubun C."/>
        </authorList>
    </citation>
    <scope>NUCLEOTIDE SEQUENCE [LARGE SCALE GENOMIC DNA]</scope>
    <source>
        <strain evidence="3 4">DSM 42083</strain>
    </source>
</reference>
<dbReference type="CDD" id="cd00093">
    <property type="entry name" value="HTH_XRE"/>
    <property type="match status" value="1"/>
</dbReference>
<feature type="compositionally biased region" description="Basic and acidic residues" evidence="1">
    <location>
        <begin position="1"/>
        <end position="12"/>
    </location>
</feature>
<feature type="region of interest" description="Disordered" evidence="1">
    <location>
        <begin position="1"/>
        <end position="35"/>
    </location>
</feature>
<dbReference type="Gene3D" id="1.10.260.40">
    <property type="entry name" value="lambda repressor-like DNA-binding domains"/>
    <property type="match status" value="1"/>
</dbReference>
<dbReference type="RefSeq" id="WP_255931033.1">
    <property type="nucleotide sequence ID" value="NZ_JANFNH010000034.1"/>
</dbReference>
<name>A0ABT1PHT9_9ACTN</name>
<evidence type="ECO:0000259" key="2">
    <source>
        <dbReference type="PROSITE" id="PS50943"/>
    </source>
</evidence>
<keyword evidence="4" id="KW-1185">Reference proteome</keyword>
<dbReference type="EMBL" id="JANFNH010000034">
    <property type="protein sequence ID" value="MCQ4044936.1"/>
    <property type="molecule type" value="Genomic_DNA"/>
</dbReference>
<protein>
    <submittedName>
        <fullName evidence="3">Helix-turn-helix transcriptional regulator</fullName>
    </submittedName>
</protein>
<comment type="caution">
    <text evidence="3">The sequence shown here is derived from an EMBL/GenBank/DDBJ whole genome shotgun (WGS) entry which is preliminary data.</text>
</comment>